<organism evidence="3 4">
    <name type="scientific">Sphingomonas echinoides</name>
    <dbReference type="NCBI Taxonomy" id="59803"/>
    <lineage>
        <taxon>Bacteria</taxon>
        <taxon>Pseudomonadati</taxon>
        <taxon>Pseudomonadota</taxon>
        <taxon>Alphaproteobacteria</taxon>
        <taxon>Sphingomonadales</taxon>
        <taxon>Sphingomonadaceae</taxon>
        <taxon>Sphingomonas</taxon>
    </lineage>
</organism>
<evidence type="ECO:0000256" key="2">
    <source>
        <dbReference type="SAM" id="SignalP"/>
    </source>
</evidence>
<evidence type="ECO:0000256" key="1">
    <source>
        <dbReference type="SAM" id="Phobius"/>
    </source>
</evidence>
<keyword evidence="1" id="KW-0812">Transmembrane</keyword>
<protein>
    <submittedName>
        <fullName evidence="3">Uncharacterized protein</fullName>
    </submittedName>
</protein>
<reference evidence="3 4" key="1">
    <citation type="submission" date="2023-11" db="EMBL/GenBank/DDBJ databases">
        <title>MicrobeMod: A computational toolkit for identifying prokaryotic methylation and restriction-modification with nanopore sequencing.</title>
        <authorList>
            <person name="Crits-Christoph A."/>
            <person name="Kang S.C."/>
            <person name="Lee H."/>
            <person name="Ostrov N."/>
        </authorList>
    </citation>
    <scope>NUCLEOTIDE SEQUENCE [LARGE SCALE GENOMIC DNA]</scope>
    <source>
        <strain evidence="3 4">ATCC 14820</strain>
    </source>
</reference>
<dbReference type="EMBL" id="JAWXXV010000003">
    <property type="protein sequence ID" value="MDX5986638.1"/>
    <property type="molecule type" value="Genomic_DNA"/>
</dbReference>
<keyword evidence="4" id="KW-1185">Reference proteome</keyword>
<keyword evidence="1" id="KW-1133">Transmembrane helix</keyword>
<evidence type="ECO:0000313" key="4">
    <source>
        <dbReference type="Proteomes" id="UP001279660"/>
    </source>
</evidence>
<keyword evidence="2" id="KW-0732">Signal</keyword>
<feature type="chain" id="PRO_5046472265" evidence="2">
    <location>
        <begin position="23"/>
        <end position="78"/>
    </location>
</feature>
<feature type="signal peptide" evidence="2">
    <location>
        <begin position="1"/>
        <end position="22"/>
    </location>
</feature>
<feature type="transmembrane region" description="Helical" evidence="1">
    <location>
        <begin position="48"/>
        <end position="71"/>
    </location>
</feature>
<sequence>MNLAKIAASLAAVSLVAMPVVASAKNPAASLSLSKSVRVGKASSKKNGIAQAGIIIGVLAVAGAAGGIAAATSGSSSN</sequence>
<name>A0ABU4PR71_9SPHN</name>
<dbReference type="RefSeq" id="WP_319625228.1">
    <property type="nucleotide sequence ID" value="NZ_JAWXXV010000003.1"/>
</dbReference>
<evidence type="ECO:0000313" key="3">
    <source>
        <dbReference type="EMBL" id="MDX5986638.1"/>
    </source>
</evidence>
<accession>A0ABU4PR71</accession>
<gene>
    <name evidence="3" type="ORF">SIL82_20480</name>
</gene>
<proteinExistence type="predicted"/>
<keyword evidence="1" id="KW-0472">Membrane</keyword>
<dbReference type="Proteomes" id="UP001279660">
    <property type="component" value="Unassembled WGS sequence"/>
</dbReference>
<comment type="caution">
    <text evidence="3">The sequence shown here is derived from an EMBL/GenBank/DDBJ whole genome shotgun (WGS) entry which is preliminary data.</text>
</comment>